<keyword evidence="3" id="KW-1185">Reference proteome</keyword>
<organism evidence="2 3">
    <name type="scientific">Mycoplana azooxidifex</name>
    <dbReference type="NCBI Taxonomy" id="1636188"/>
    <lineage>
        <taxon>Bacteria</taxon>
        <taxon>Pseudomonadati</taxon>
        <taxon>Pseudomonadota</taxon>
        <taxon>Alphaproteobacteria</taxon>
        <taxon>Hyphomicrobiales</taxon>
        <taxon>Rhizobiaceae</taxon>
        <taxon>Mycoplana</taxon>
    </lineage>
</organism>
<protein>
    <submittedName>
        <fullName evidence="2">Uncharacterized protein</fullName>
    </submittedName>
</protein>
<reference evidence="2 3" key="1">
    <citation type="submission" date="2020-08" db="EMBL/GenBank/DDBJ databases">
        <title>Genomic Encyclopedia of Type Strains, Phase IV (KMG-IV): sequencing the most valuable type-strain genomes for metagenomic binning, comparative biology and taxonomic classification.</title>
        <authorList>
            <person name="Goeker M."/>
        </authorList>
    </citation>
    <scope>NUCLEOTIDE SEQUENCE [LARGE SCALE GENOMIC DNA]</scope>
    <source>
        <strain evidence="2 3">DSM 100211</strain>
    </source>
</reference>
<name>A0A7W6D8Q2_9HYPH</name>
<evidence type="ECO:0000313" key="2">
    <source>
        <dbReference type="EMBL" id="MBB3978097.1"/>
    </source>
</evidence>
<feature type="region of interest" description="Disordered" evidence="1">
    <location>
        <begin position="97"/>
        <end position="119"/>
    </location>
</feature>
<comment type="caution">
    <text evidence="2">The sequence shown here is derived from an EMBL/GenBank/DDBJ whole genome shotgun (WGS) entry which is preliminary data.</text>
</comment>
<dbReference type="Proteomes" id="UP000574761">
    <property type="component" value="Unassembled WGS sequence"/>
</dbReference>
<dbReference type="AlphaFoldDB" id="A0A7W6D8Q2"/>
<gene>
    <name evidence="2" type="ORF">GGQ64_003311</name>
</gene>
<feature type="compositionally biased region" description="Basic residues" evidence="1">
    <location>
        <begin position="1"/>
        <end position="10"/>
    </location>
</feature>
<feature type="region of interest" description="Disordered" evidence="1">
    <location>
        <begin position="241"/>
        <end position="268"/>
    </location>
</feature>
<dbReference type="EMBL" id="JACIEE010000006">
    <property type="protein sequence ID" value="MBB3978097.1"/>
    <property type="molecule type" value="Genomic_DNA"/>
</dbReference>
<accession>A0A7W6D8Q2</accession>
<sequence length="268" mass="27966">MGARIQRRAGHGKDEAAEIGGIARRDQGAGAVGGLDDHEPEADAGDQPVAARKIARPGLPAERHLADGEAVAGGDLLHQADIFGWIGLVKTARHRRDRSRGKARAMGGRIDPAGKPGDDGITGSAQVPRQHAGELRAGDRCVAGADDADGEVPGDPPVALHRKQRRGSVDLAQECWVVRLADTDEGCAVPLRYVEFALGLGAARDPDRPDGAAAAGKLRQHLQRRLGRAAMVDQVAEGDGADIVAADQPQPGDPLSVRKRNSLPACAL</sequence>
<proteinExistence type="predicted"/>
<evidence type="ECO:0000256" key="1">
    <source>
        <dbReference type="SAM" id="MobiDB-lite"/>
    </source>
</evidence>
<feature type="region of interest" description="Disordered" evidence="1">
    <location>
        <begin position="1"/>
        <end position="48"/>
    </location>
</feature>
<evidence type="ECO:0000313" key="3">
    <source>
        <dbReference type="Proteomes" id="UP000574761"/>
    </source>
</evidence>